<dbReference type="Pfam" id="PF03070">
    <property type="entry name" value="TENA_THI-4"/>
    <property type="match status" value="1"/>
</dbReference>
<dbReference type="RefSeq" id="WP_379899233.1">
    <property type="nucleotide sequence ID" value="NZ_JBHRTR010000019.1"/>
</dbReference>
<evidence type="ECO:0000256" key="1">
    <source>
        <dbReference type="RuleBase" id="RU363093"/>
    </source>
</evidence>
<comment type="caution">
    <text evidence="3">The sequence shown here is derived from an EMBL/GenBank/DDBJ whole genome shotgun (WGS) entry which is preliminary data.</text>
</comment>
<dbReference type="EMBL" id="JBHRTR010000019">
    <property type="protein sequence ID" value="MFC3227072.1"/>
    <property type="molecule type" value="Genomic_DNA"/>
</dbReference>
<dbReference type="InterPro" id="IPR050967">
    <property type="entry name" value="Thiamine_Salvage_TenA"/>
</dbReference>
<dbReference type="Proteomes" id="UP001595528">
    <property type="component" value="Unassembled WGS sequence"/>
</dbReference>
<dbReference type="Gene3D" id="1.20.910.10">
    <property type="entry name" value="Heme oxygenase-like"/>
    <property type="match status" value="1"/>
</dbReference>
<comment type="similarity">
    <text evidence="1">Belongs to the TenA family.</text>
</comment>
<organism evidence="3 4">
    <name type="scientific">Marinibaculum pumilum</name>
    <dbReference type="NCBI Taxonomy" id="1766165"/>
    <lineage>
        <taxon>Bacteria</taxon>
        <taxon>Pseudomonadati</taxon>
        <taxon>Pseudomonadota</taxon>
        <taxon>Alphaproteobacteria</taxon>
        <taxon>Rhodospirillales</taxon>
        <taxon>Rhodospirillaceae</taxon>
        <taxon>Marinibaculum</taxon>
    </lineage>
</organism>
<dbReference type="GO" id="GO:0050334">
    <property type="term" value="F:thiaminase activity"/>
    <property type="evidence" value="ECO:0007669"/>
    <property type="project" value="UniProtKB-EC"/>
</dbReference>
<dbReference type="PANTHER" id="PTHR43198">
    <property type="entry name" value="BIFUNCTIONAL TH2 PROTEIN"/>
    <property type="match status" value="1"/>
</dbReference>
<keyword evidence="1" id="KW-0784">Thiamine biosynthesis</keyword>
<evidence type="ECO:0000313" key="4">
    <source>
        <dbReference type="Proteomes" id="UP001595528"/>
    </source>
</evidence>
<evidence type="ECO:0000313" key="3">
    <source>
        <dbReference type="EMBL" id="MFC3227072.1"/>
    </source>
</evidence>
<comment type="catalytic activity">
    <reaction evidence="1">
        <text>thiamine + H2O = 5-(2-hydroxyethyl)-4-methylthiazole + 4-amino-5-hydroxymethyl-2-methylpyrimidine + H(+)</text>
        <dbReference type="Rhea" id="RHEA:17509"/>
        <dbReference type="ChEBI" id="CHEBI:15377"/>
        <dbReference type="ChEBI" id="CHEBI:15378"/>
        <dbReference type="ChEBI" id="CHEBI:16892"/>
        <dbReference type="ChEBI" id="CHEBI:17957"/>
        <dbReference type="ChEBI" id="CHEBI:18385"/>
        <dbReference type="EC" id="3.5.99.2"/>
    </reaction>
</comment>
<dbReference type="InterPro" id="IPR004305">
    <property type="entry name" value="Thiaminase-2/PQQC"/>
</dbReference>
<feature type="domain" description="Thiaminase-2/PQQC" evidence="2">
    <location>
        <begin position="16"/>
        <end position="221"/>
    </location>
</feature>
<dbReference type="CDD" id="cd19367">
    <property type="entry name" value="TenA_C_ScTHI20-like"/>
    <property type="match status" value="1"/>
</dbReference>
<sequence>MSDLSFLGALKAAAGRHWDDYVRHPFVTALGRGTLPEAAFRFYLVQDYLFLLHFTRAHALAVAKSDDLADMRYAAGGIAAILDTEIDLHIAYCRDWGIDQAEMAATPEHPANLAYTRFVMDRGLAGDLLDLHVALAPCIIGYGEIGAMLAAAPDRPATGNPYDAWIGMYGGADYQALARGHVGFLEDLAARRGGGGRMPALGATFATATRLEVGFWQMGLDAAGARTAGD</sequence>
<dbReference type="InterPro" id="IPR016084">
    <property type="entry name" value="Haem_Oase-like_multi-hlx"/>
</dbReference>
<accession>A0ABV7KYJ6</accession>
<evidence type="ECO:0000259" key="2">
    <source>
        <dbReference type="Pfam" id="PF03070"/>
    </source>
</evidence>
<protein>
    <recommendedName>
        <fullName evidence="1">Aminopyrimidine aminohydrolase</fullName>
        <ecNumber evidence="1">3.5.99.2</ecNumber>
    </recommendedName>
</protein>
<dbReference type="EC" id="3.5.99.2" evidence="1"/>
<dbReference type="SUPFAM" id="SSF48613">
    <property type="entry name" value="Heme oxygenase-like"/>
    <property type="match status" value="1"/>
</dbReference>
<comment type="function">
    <text evidence="1">Catalyzes an amino-pyrimidine hydrolysis reaction at the C5' of the pyrimidine moiety of thiamine compounds, a reaction that is part of a thiamine salvage pathway.</text>
</comment>
<comment type="pathway">
    <text evidence="1">Cofactor biosynthesis; thiamine diphosphate biosynthesis.</text>
</comment>
<keyword evidence="1 3" id="KW-0378">Hydrolase</keyword>
<keyword evidence="4" id="KW-1185">Reference proteome</keyword>
<name>A0ABV7KYJ6_9PROT</name>
<reference evidence="4" key="1">
    <citation type="journal article" date="2019" name="Int. J. Syst. Evol. Microbiol.">
        <title>The Global Catalogue of Microorganisms (GCM) 10K type strain sequencing project: providing services to taxonomists for standard genome sequencing and annotation.</title>
        <authorList>
            <consortium name="The Broad Institute Genomics Platform"/>
            <consortium name="The Broad Institute Genome Sequencing Center for Infectious Disease"/>
            <person name="Wu L."/>
            <person name="Ma J."/>
        </authorList>
    </citation>
    <scope>NUCLEOTIDE SEQUENCE [LARGE SCALE GENOMIC DNA]</scope>
    <source>
        <strain evidence="4">KCTC 42964</strain>
    </source>
</reference>
<proteinExistence type="inferred from homology"/>
<dbReference type="PANTHER" id="PTHR43198:SF2">
    <property type="entry name" value="SI:CH1073-67J19.1-RELATED"/>
    <property type="match status" value="1"/>
</dbReference>
<comment type="catalytic activity">
    <reaction evidence="1">
        <text>4-amino-5-aminomethyl-2-methylpyrimidine + H2O = 4-amino-5-hydroxymethyl-2-methylpyrimidine + NH4(+)</text>
        <dbReference type="Rhea" id="RHEA:31799"/>
        <dbReference type="ChEBI" id="CHEBI:15377"/>
        <dbReference type="ChEBI" id="CHEBI:16892"/>
        <dbReference type="ChEBI" id="CHEBI:28938"/>
        <dbReference type="ChEBI" id="CHEBI:63416"/>
        <dbReference type="EC" id="3.5.99.2"/>
    </reaction>
</comment>
<dbReference type="NCBIfam" id="TIGR04306">
    <property type="entry name" value="salvage_TenA"/>
    <property type="match status" value="1"/>
</dbReference>
<gene>
    <name evidence="3" type="primary">tenA</name>
    <name evidence="3" type="ORF">ACFOGJ_07520</name>
</gene>
<dbReference type="InterPro" id="IPR027574">
    <property type="entry name" value="Thiaminase_II"/>
</dbReference>